<evidence type="ECO:0000313" key="2">
    <source>
        <dbReference type="EMBL" id="RMO47524.1"/>
    </source>
</evidence>
<protein>
    <submittedName>
        <fullName evidence="2">Uncharacterized protein</fullName>
    </submittedName>
</protein>
<comment type="caution">
    <text evidence="2">The sequence shown here is derived from an EMBL/GenBank/DDBJ whole genome shotgun (WGS) entry which is preliminary data.</text>
</comment>
<organism evidence="2 3">
    <name type="scientific">Pseudomonas savastanoi pv. glycinea</name>
    <name type="common">Pseudomonas syringae pv. glycinea</name>
    <dbReference type="NCBI Taxonomy" id="318"/>
    <lineage>
        <taxon>Bacteria</taxon>
        <taxon>Pseudomonadati</taxon>
        <taxon>Pseudomonadota</taxon>
        <taxon>Gammaproteobacteria</taxon>
        <taxon>Pseudomonadales</taxon>
        <taxon>Pseudomonadaceae</taxon>
        <taxon>Pseudomonas</taxon>
    </lineage>
</organism>
<dbReference type="AlphaFoldDB" id="A0A0P9RBN0"/>
<feature type="coiled-coil region" evidence="1">
    <location>
        <begin position="13"/>
        <end position="40"/>
    </location>
</feature>
<sequence length="82" mass="9438">MPYNDVLQVQLRADQLQVSVESLTAELEAQTERLNQLSAVERLAKSWAEAMGRNYEEELEFQRALDEENRALGSRRSRVLTS</sequence>
<proteinExistence type="predicted"/>
<reference evidence="2 3" key="1">
    <citation type="submission" date="2018-08" db="EMBL/GenBank/DDBJ databases">
        <title>Recombination of ecologically and evolutionarily significant loci maintains genetic cohesion in the Pseudomonas syringae species complex.</title>
        <authorList>
            <person name="Dillon M."/>
            <person name="Thakur S."/>
            <person name="Almeida R.N.D."/>
            <person name="Weir B.S."/>
            <person name="Guttman D.S."/>
        </authorList>
    </citation>
    <scope>NUCLEOTIDE SEQUENCE [LARGE SCALE GENOMIC DNA]</scope>
    <source>
        <strain evidence="2 3">ICMP 867</strain>
    </source>
</reference>
<evidence type="ECO:0000256" key="1">
    <source>
        <dbReference type="SAM" id="Coils"/>
    </source>
</evidence>
<accession>A0A0P9RBN0</accession>
<dbReference type="EMBL" id="RBPT01000191">
    <property type="protein sequence ID" value="RMO47524.1"/>
    <property type="molecule type" value="Genomic_DNA"/>
</dbReference>
<gene>
    <name evidence="2" type="ORF">ALQ41_103136</name>
</gene>
<name>A0A0P9RBN0_PSESG</name>
<keyword evidence="1" id="KW-0175">Coiled coil</keyword>
<evidence type="ECO:0000313" key="3">
    <source>
        <dbReference type="Proteomes" id="UP000280599"/>
    </source>
</evidence>
<dbReference type="Proteomes" id="UP000280599">
    <property type="component" value="Unassembled WGS sequence"/>
</dbReference>